<feature type="domain" description="EGF-like" evidence="3">
    <location>
        <begin position="170"/>
        <end position="206"/>
    </location>
</feature>
<evidence type="ECO:0000256" key="2">
    <source>
        <dbReference type="SAM" id="Phobius"/>
    </source>
</evidence>
<dbReference type="Proteomes" id="UP000005408">
    <property type="component" value="Unassembled WGS sequence"/>
</dbReference>
<dbReference type="GO" id="GO:0005044">
    <property type="term" value="F:scavenger receptor activity"/>
    <property type="evidence" value="ECO:0007669"/>
    <property type="project" value="InterPro"/>
</dbReference>
<evidence type="ECO:0000256" key="1">
    <source>
        <dbReference type="ARBA" id="ARBA00022536"/>
    </source>
</evidence>
<sequence length="469" mass="52764">MELCHSVFYLETLAIALSYDNLSYRKIATQSHTYSNYDYDARKAVDGSIATCMRTLDIGRTSPQKTVWWKVDLGEVYTINSINILFRAYDGYENRQRGYEISNDFTELCEVIVKGRNSTCIYGSNCDIPCPVSCKDNICQEQNGSCFDCKPGWLGSFCNTTCGIRWYGVNCSQPCVGHCRDGITCNHVTGLCDRGCDAGWTGYMCNEECNRGTFGYECVNTCHCLNISSCDKRTGTCDGGCTPGYINNNCSTNCPYQYFGMNCTERCSGHCINNKTCGHVSGECSYGCLDGYIGIFCNDTCIDGYYGPNCSKKCHSNCRTCRHTDGMCTCVAGWIGPKCNTECVWSYGEDCQYPCHRHCLNQTCDRFNGSCLYGFSDEYMYCELDTDDIQMENTPLLVGISVSILVNVIVISVKLLRQRKTSSKQKHRTCIIKTCWTTDSEQTNTGNNDPYQELEERKKENLYQNLTLQ</sequence>
<keyword evidence="2" id="KW-1133">Transmembrane helix</keyword>
<keyword evidence="1" id="KW-0245">EGF-like domain</keyword>
<dbReference type="AlphaFoldDB" id="A0A8W8NTW6"/>
<dbReference type="SMART" id="SM00181">
    <property type="entry name" value="EGF"/>
    <property type="match status" value="6"/>
</dbReference>
<feature type="domain" description="EGF-like" evidence="3">
    <location>
        <begin position="350"/>
        <end position="383"/>
    </location>
</feature>
<dbReference type="GO" id="GO:0007157">
    <property type="term" value="P:heterophilic cell-cell adhesion via plasma membrane cell adhesion molecules"/>
    <property type="evidence" value="ECO:0007669"/>
    <property type="project" value="TreeGrafter"/>
</dbReference>
<dbReference type="Pfam" id="PF22633">
    <property type="entry name" value="F5_F8_type_C_2"/>
    <property type="match status" value="1"/>
</dbReference>
<accession>A0A8W8NTW6</accession>
<dbReference type="SUPFAM" id="SSF49785">
    <property type="entry name" value="Galactose-binding domain-like"/>
    <property type="match status" value="1"/>
</dbReference>
<keyword evidence="5" id="KW-1185">Reference proteome</keyword>
<dbReference type="InterPro" id="IPR000742">
    <property type="entry name" value="EGF"/>
</dbReference>
<evidence type="ECO:0000313" key="4">
    <source>
        <dbReference type="EnsemblMetazoa" id="G7169.1:cds"/>
    </source>
</evidence>
<organism evidence="4 5">
    <name type="scientific">Magallana gigas</name>
    <name type="common">Pacific oyster</name>
    <name type="synonym">Crassostrea gigas</name>
    <dbReference type="NCBI Taxonomy" id="29159"/>
    <lineage>
        <taxon>Eukaryota</taxon>
        <taxon>Metazoa</taxon>
        <taxon>Spiralia</taxon>
        <taxon>Lophotrochozoa</taxon>
        <taxon>Mollusca</taxon>
        <taxon>Bivalvia</taxon>
        <taxon>Autobranchia</taxon>
        <taxon>Pteriomorphia</taxon>
        <taxon>Ostreida</taxon>
        <taxon>Ostreoidea</taxon>
        <taxon>Ostreidae</taxon>
        <taxon>Magallana</taxon>
    </lineage>
</organism>
<proteinExistence type="predicted"/>
<keyword evidence="2" id="KW-0812">Transmembrane</keyword>
<dbReference type="PANTHER" id="PTHR24043:SF5">
    <property type="entry name" value="SCAVENGER RECEPTOR CLASS F MEMBER 2"/>
    <property type="match status" value="1"/>
</dbReference>
<name>A0A8W8NTW6_MAGGI</name>
<dbReference type="PANTHER" id="PTHR24043">
    <property type="entry name" value="SCAVENGER RECEPTOR CLASS F"/>
    <property type="match status" value="1"/>
</dbReference>
<evidence type="ECO:0000313" key="5">
    <source>
        <dbReference type="Proteomes" id="UP000005408"/>
    </source>
</evidence>
<protein>
    <recommendedName>
        <fullName evidence="3">EGF-like domain-containing protein</fullName>
    </recommendedName>
</protein>
<feature type="domain" description="EGF-like" evidence="3">
    <location>
        <begin position="129"/>
        <end position="159"/>
    </location>
</feature>
<dbReference type="Gene3D" id="2.60.120.260">
    <property type="entry name" value="Galactose-binding domain-like"/>
    <property type="match status" value="1"/>
</dbReference>
<dbReference type="InterPro" id="IPR042635">
    <property type="entry name" value="MEGF10/SREC1/2-like"/>
</dbReference>
<dbReference type="GO" id="GO:0005925">
    <property type="term" value="C:focal adhesion"/>
    <property type="evidence" value="ECO:0007669"/>
    <property type="project" value="TreeGrafter"/>
</dbReference>
<dbReference type="EnsemblMetazoa" id="G7169.1">
    <property type="protein sequence ID" value="G7169.1:cds"/>
    <property type="gene ID" value="G7169"/>
</dbReference>
<dbReference type="InterPro" id="IPR008979">
    <property type="entry name" value="Galactose-bd-like_sf"/>
</dbReference>
<feature type="domain" description="EGF-like" evidence="3">
    <location>
        <begin position="313"/>
        <end position="340"/>
    </location>
</feature>
<dbReference type="Gene3D" id="2.170.300.10">
    <property type="entry name" value="Tie2 ligand-binding domain superfamily"/>
    <property type="match status" value="2"/>
</dbReference>
<feature type="domain" description="EGF-like" evidence="3">
    <location>
        <begin position="262"/>
        <end position="302"/>
    </location>
</feature>
<evidence type="ECO:0000259" key="3">
    <source>
        <dbReference type="SMART" id="SM00181"/>
    </source>
</evidence>
<feature type="transmembrane region" description="Helical" evidence="2">
    <location>
        <begin position="396"/>
        <end position="416"/>
    </location>
</feature>
<feature type="domain" description="EGF-like" evidence="3">
    <location>
        <begin position="208"/>
        <end position="251"/>
    </location>
</feature>
<reference evidence="4" key="1">
    <citation type="submission" date="2022-08" db="UniProtKB">
        <authorList>
            <consortium name="EnsemblMetazoa"/>
        </authorList>
    </citation>
    <scope>IDENTIFICATION</scope>
    <source>
        <strain evidence="4">05x7-T-G4-1.051#20</strain>
    </source>
</reference>
<keyword evidence="2" id="KW-0472">Membrane</keyword>